<feature type="compositionally biased region" description="Low complexity" evidence="11">
    <location>
        <begin position="390"/>
        <end position="400"/>
    </location>
</feature>
<comment type="subcellular location">
    <subcellularLocation>
        <location evidence="1 10">Nucleus</location>
    </subcellularLocation>
</comment>
<feature type="region of interest" description="Disordered" evidence="11">
    <location>
        <begin position="774"/>
        <end position="794"/>
    </location>
</feature>
<evidence type="ECO:0000256" key="6">
    <source>
        <dbReference type="ARBA" id="ARBA00022840"/>
    </source>
</evidence>
<comment type="similarity">
    <text evidence="2 10">Belongs to the ORC1 family.</text>
</comment>
<evidence type="ECO:0000256" key="3">
    <source>
        <dbReference type="ARBA" id="ARBA00022705"/>
    </source>
</evidence>
<feature type="region of interest" description="Disordered" evidence="11">
    <location>
        <begin position="143"/>
        <end position="188"/>
    </location>
</feature>
<evidence type="ECO:0000256" key="10">
    <source>
        <dbReference type="RuleBase" id="RU365058"/>
    </source>
</evidence>
<evidence type="ECO:0000256" key="7">
    <source>
        <dbReference type="ARBA" id="ARBA00022842"/>
    </source>
</evidence>
<evidence type="ECO:0000313" key="13">
    <source>
        <dbReference type="EMBL" id="PWN42933.1"/>
    </source>
</evidence>
<dbReference type="InterPro" id="IPR027417">
    <property type="entry name" value="P-loop_NTPase"/>
</dbReference>
<feature type="compositionally biased region" description="Acidic residues" evidence="11">
    <location>
        <begin position="401"/>
        <end position="415"/>
    </location>
</feature>
<feature type="compositionally biased region" description="Low complexity" evidence="11">
    <location>
        <begin position="774"/>
        <end position="788"/>
    </location>
</feature>
<dbReference type="OrthoDB" id="1926878at2759"/>
<dbReference type="EMBL" id="KZ819374">
    <property type="protein sequence ID" value="PWN42933.1"/>
    <property type="molecule type" value="Genomic_DNA"/>
</dbReference>
<comment type="subunit">
    <text evidence="10">ORC is composed of six subunits.</text>
</comment>
<feature type="domain" description="AAA+ ATPase" evidence="12">
    <location>
        <begin position="543"/>
        <end position="698"/>
    </location>
</feature>
<gene>
    <name evidence="13" type="ORF">IE81DRAFT_346922</name>
</gene>
<dbReference type="STRING" id="1522189.A0A316W2D0"/>
<evidence type="ECO:0000256" key="4">
    <source>
        <dbReference type="ARBA" id="ARBA00022723"/>
    </source>
</evidence>
<reference evidence="13 14" key="1">
    <citation type="journal article" date="2018" name="Mol. Biol. Evol.">
        <title>Broad Genomic Sampling Reveals a Smut Pathogenic Ancestry of the Fungal Clade Ustilaginomycotina.</title>
        <authorList>
            <person name="Kijpornyongpan T."/>
            <person name="Mondo S.J."/>
            <person name="Barry K."/>
            <person name="Sandor L."/>
            <person name="Lee J."/>
            <person name="Lipzen A."/>
            <person name="Pangilinan J."/>
            <person name="LaButti K."/>
            <person name="Hainaut M."/>
            <person name="Henrissat B."/>
            <person name="Grigoriev I.V."/>
            <person name="Spatafora J.W."/>
            <person name="Aime M.C."/>
        </authorList>
    </citation>
    <scope>NUCLEOTIDE SEQUENCE [LARGE SCALE GENOMIC DNA]</scope>
    <source>
        <strain evidence="13 14">MCA 4658</strain>
    </source>
</reference>
<dbReference type="GO" id="GO:0005664">
    <property type="term" value="C:nuclear origin of replication recognition complex"/>
    <property type="evidence" value="ECO:0007669"/>
    <property type="project" value="TreeGrafter"/>
</dbReference>
<keyword evidence="4" id="KW-0479">Metal-binding</keyword>
<dbReference type="SMART" id="SM00382">
    <property type="entry name" value="AAA"/>
    <property type="match status" value="1"/>
</dbReference>
<dbReference type="InterPro" id="IPR003959">
    <property type="entry name" value="ATPase_AAA_core"/>
</dbReference>
<dbReference type="AlphaFoldDB" id="A0A316W2D0"/>
<organism evidence="13 14">
    <name type="scientific">Ceraceosorus guamensis</name>
    <dbReference type="NCBI Taxonomy" id="1522189"/>
    <lineage>
        <taxon>Eukaryota</taxon>
        <taxon>Fungi</taxon>
        <taxon>Dikarya</taxon>
        <taxon>Basidiomycota</taxon>
        <taxon>Ustilaginomycotina</taxon>
        <taxon>Exobasidiomycetes</taxon>
        <taxon>Ceraceosorales</taxon>
        <taxon>Ceraceosoraceae</taxon>
        <taxon>Ceraceosorus</taxon>
    </lineage>
</organism>
<dbReference type="InterPro" id="IPR050311">
    <property type="entry name" value="ORC1/CDC6"/>
</dbReference>
<accession>A0A316W2D0</accession>
<evidence type="ECO:0000256" key="5">
    <source>
        <dbReference type="ARBA" id="ARBA00022741"/>
    </source>
</evidence>
<evidence type="ECO:0000259" key="12">
    <source>
        <dbReference type="SMART" id="SM00382"/>
    </source>
</evidence>
<dbReference type="PANTHER" id="PTHR10763">
    <property type="entry name" value="CELL DIVISION CONTROL PROTEIN 6-RELATED"/>
    <property type="match status" value="1"/>
</dbReference>
<evidence type="ECO:0000256" key="8">
    <source>
        <dbReference type="ARBA" id="ARBA00023125"/>
    </source>
</evidence>
<dbReference type="FunFam" id="3.40.50.300:FF:000199">
    <property type="entry name" value="Origin recognition complex subunit 1"/>
    <property type="match status" value="1"/>
</dbReference>
<dbReference type="GeneID" id="37037959"/>
<comment type="function">
    <text evidence="10">Component of the origin recognition complex (ORC) that binds origins of replication. DNA-binding is ATP-dependent, however specific DNA sequences that define origins of replication have not been identified so far. ORC is required to assemble the pre-replication complex necessary to initiate DNA replication.</text>
</comment>
<keyword evidence="7" id="KW-0460">Magnesium</keyword>
<feature type="region of interest" description="Disordered" evidence="11">
    <location>
        <begin position="219"/>
        <end position="239"/>
    </location>
</feature>
<keyword evidence="3 10" id="KW-0235">DNA replication</keyword>
<evidence type="ECO:0000313" key="14">
    <source>
        <dbReference type="Proteomes" id="UP000245783"/>
    </source>
</evidence>
<dbReference type="InterPro" id="IPR003593">
    <property type="entry name" value="AAA+_ATPase"/>
</dbReference>
<dbReference type="FunCoup" id="A0A316W2D0">
    <property type="interactions" value="139"/>
</dbReference>
<keyword evidence="6 10" id="KW-0067">ATP-binding</keyword>
<evidence type="ECO:0000256" key="9">
    <source>
        <dbReference type="ARBA" id="ARBA00023242"/>
    </source>
</evidence>
<keyword evidence="8 10" id="KW-0238">DNA-binding</keyword>
<feature type="region of interest" description="Disordered" evidence="11">
    <location>
        <begin position="284"/>
        <end position="420"/>
    </location>
</feature>
<dbReference type="InParanoid" id="A0A316W2D0"/>
<dbReference type="Gene3D" id="3.40.50.300">
    <property type="entry name" value="P-loop containing nucleotide triphosphate hydrolases"/>
    <property type="match status" value="1"/>
</dbReference>
<name>A0A316W2D0_9BASI</name>
<keyword evidence="14" id="KW-1185">Reference proteome</keyword>
<dbReference type="GO" id="GO:0016887">
    <property type="term" value="F:ATP hydrolysis activity"/>
    <property type="evidence" value="ECO:0007669"/>
    <property type="project" value="InterPro"/>
</dbReference>
<dbReference type="CDD" id="cd00009">
    <property type="entry name" value="AAA"/>
    <property type="match status" value="1"/>
</dbReference>
<dbReference type="InterPro" id="IPR041083">
    <property type="entry name" value="AAA_lid_10"/>
</dbReference>
<keyword evidence="9 10" id="KW-0539">Nucleus</keyword>
<evidence type="ECO:0000256" key="2">
    <source>
        <dbReference type="ARBA" id="ARBA00008398"/>
    </source>
</evidence>
<keyword evidence="13" id="KW-0378">Hydrolase</keyword>
<dbReference type="PANTHER" id="PTHR10763:SF23">
    <property type="entry name" value="ORIGIN RECOGNITION COMPLEX SUBUNIT 1"/>
    <property type="match status" value="1"/>
</dbReference>
<evidence type="ECO:0000256" key="1">
    <source>
        <dbReference type="ARBA" id="ARBA00004123"/>
    </source>
</evidence>
<feature type="compositionally biased region" description="Low complexity" evidence="11">
    <location>
        <begin position="320"/>
        <end position="330"/>
    </location>
</feature>
<dbReference type="SUPFAM" id="SSF52540">
    <property type="entry name" value="P-loop containing nucleoside triphosphate hydrolases"/>
    <property type="match status" value="1"/>
</dbReference>
<protein>
    <recommendedName>
        <fullName evidence="10">Origin recognition complex subunit 1</fullName>
    </recommendedName>
</protein>
<proteinExistence type="inferred from homology"/>
<sequence length="949" mass="102918">MGRAAAPIYTFTPSGTGIRDAQGAPRASYCSIQAIPIPSNPSTTSSSTTKKFQHFIHTLPVHFKRGDVVYLRTSSGRPDVAVLTDFVVWDDEEIAGSTRAAIFVSARVFLRGSDLAASTSRAMGNLIDEHELFYPQTAPAIARTLGRPSKRRRRMQTSAEVDEDKDTAADGAGSSNVEAHNDDDDDEEDAQALVLPAADLLGHAPICSSFKDCQARLAETPTPPIEPKSSKGRRPKAAPTPSFLFVERAVDVQRGVFWSLDWEEVRKRGVEGKGWELVEKDGSTLKDAGLRPQELKEMEEKNPKRIAELPRTPRRRAAVSREGSARSSSSKITPKKRTPAGRARTTLSTPTRRKRAATPDEATSDSGASNDSDDEAGESADGYKSSSTNESSVDMDAAVSDAEDESEEDDDEEYEGRDNLILERHRKRRASKISRALPRTPVRRRALGGVIDTPTRSQASTPNVTPRRKRILEVHSATTSFATLPARAPQLKELSKEDLSKLSAHTRARRLLHVGATPEQLPCRQDEFEEVLSYVEDAVQDGIGGCVYVAGVPGTGKTATVREVVRHLTRRADAGQISPFNFVEINGMKLPDASQAYPLLWAAVGGGKDPNVGHKAALKHLGTHFESGRGAARATTVVLMDELDQLVTSKQEVVYNFFNWPSMRGSRLIVLAVANTMDLPERTLSAKVASRLGLTRIPFEPYRANQLAEIVQSRLGMLPDQLQDQEHDLGCEKVMSKAAIEYASKRIANVSGDARRMLDVCRRGVELVETRYLGSSSSGTGISDQSTTRPAPPVQPADMIEILSALVKSGKVAHIRSVSLHAKILLISLLSVLRRLGLVEVSTSDVLAHHRALCGMHGITRNAGLPPLRATLSKSTTTPLAASAVTSFTMDELDNPLTSLCALGLAVAVGSGAAPGRAGSMARLMLACQEDEVKLALEQDPDERLRKML</sequence>
<dbReference type="RefSeq" id="XP_025370093.1">
    <property type="nucleotide sequence ID" value="XM_025516089.1"/>
</dbReference>
<dbReference type="GO" id="GO:0006270">
    <property type="term" value="P:DNA replication initiation"/>
    <property type="evidence" value="ECO:0007669"/>
    <property type="project" value="TreeGrafter"/>
</dbReference>
<dbReference type="GO" id="GO:0033314">
    <property type="term" value="P:mitotic DNA replication checkpoint signaling"/>
    <property type="evidence" value="ECO:0007669"/>
    <property type="project" value="TreeGrafter"/>
</dbReference>
<evidence type="ECO:0000256" key="11">
    <source>
        <dbReference type="SAM" id="MobiDB-lite"/>
    </source>
</evidence>
<dbReference type="Gene3D" id="1.10.8.60">
    <property type="match status" value="1"/>
</dbReference>
<dbReference type="Pfam" id="PF00004">
    <property type="entry name" value="AAA"/>
    <property type="match status" value="1"/>
</dbReference>
<dbReference type="GO" id="GO:0046872">
    <property type="term" value="F:metal ion binding"/>
    <property type="evidence" value="ECO:0007669"/>
    <property type="project" value="UniProtKB-KW"/>
</dbReference>
<dbReference type="Pfam" id="PF17872">
    <property type="entry name" value="AAA_lid_10"/>
    <property type="match status" value="1"/>
</dbReference>
<feature type="compositionally biased region" description="Basic and acidic residues" evidence="11">
    <location>
        <begin position="293"/>
        <end position="308"/>
    </location>
</feature>
<dbReference type="GO" id="GO:0003688">
    <property type="term" value="F:DNA replication origin binding"/>
    <property type="evidence" value="ECO:0007669"/>
    <property type="project" value="TreeGrafter"/>
</dbReference>
<dbReference type="Proteomes" id="UP000245783">
    <property type="component" value="Unassembled WGS sequence"/>
</dbReference>
<keyword evidence="5 10" id="KW-0547">Nucleotide-binding</keyword>
<dbReference type="GO" id="GO:0005524">
    <property type="term" value="F:ATP binding"/>
    <property type="evidence" value="ECO:0007669"/>
    <property type="project" value="UniProtKB-KW"/>
</dbReference>